<dbReference type="CDD" id="cd06661">
    <property type="entry name" value="GGCT_like"/>
    <property type="match status" value="1"/>
</dbReference>
<reference evidence="2 3" key="1">
    <citation type="submission" date="2022-11" db="EMBL/GenBank/DDBJ databases">
        <title>Spartinivicinus poritis sp. nov., isolated from scleractinian coral Porites lutea.</title>
        <authorList>
            <person name="Zhang G."/>
            <person name="Cai L."/>
            <person name="Wei Q."/>
        </authorList>
    </citation>
    <scope>NUCLEOTIDE SEQUENCE [LARGE SCALE GENOMIC DNA]</scope>
    <source>
        <strain evidence="2 3">A2-2</strain>
    </source>
</reference>
<dbReference type="RefSeq" id="WP_274690861.1">
    <property type="nucleotide sequence ID" value="NZ_JAPMOU010000037.1"/>
</dbReference>
<dbReference type="Gene3D" id="3.10.490.10">
    <property type="entry name" value="Gamma-glutamyl cyclotransferase-like"/>
    <property type="match status" value="1"/>
</dbReference>
<evidence type="ECO:0000313" key="2">
    <source>
        <dbReference type="EMBL" id="MDE1464535.1"/>
    </source>
</evidence>
<name>A0ABT5UEC1_9GAMM</name>
<dbReference type="SUPFAM" id="SSF110857">
    <property type="entry name" value="Gamma-glutamyl cyclotransferase-like"/>
    <property type="match status" value="1"/>
</dbReference>
<dbReference type="EMBL" id="JAPMOU010000037">
    <property type="protein sequence ID" value="MDE1464535.1"/>
    <property type="molecule type" value="Genomic_DNA"/>
</dbReference>
<dbReference type="PANTHER" id="PTHR12935">
    <property type="entry name" value="GAMMA-GLUTAMYLCYCLOTRANSFERASE"/>
    <property type="match status" value="1"/>
</dbReference>
<comment type="caution">
    <text evidence="2">The sequence shown here is derived from an EMBL/GenBank/DDBJ whole genome shotgun (WGS) entry which is preliminary data.</text>
</comment>
<protein>
    <submittedName>
        <fullName evidence="2">Gamma-glutamylcyclotransferase</fullName>
    </submittedName>
</protein>
<dbReference type="PANTHER" id="PTHR12935:SF0">
    <property type="entry name" value="GAMMA-GLUTAMYLCYCLOTRANSFERASE"/>
    <property type="match status" value="1"/>
</dbReference>
<dbReference type="InterPro" id="IPR036568">
    <property type="entry name" value="GGCT-like_sf"/>
</dbReference>
<sequence length="163" mass="18659">MLYFAYGSNMSVPRLQQRIGDVSLIDIAKLRSYQLRFHKCGMDGSGKCDAYYTGNNIDYVWGTIYQLESNHKHQLDKIEGLGKGYLDKIVRVINPQGKEYNAVTYYATCIDDSLIPFDWYKTHVVYGAKSANLPSDYVQMILSVSAIKDANSFRTQQELLIYK</sequence>
<evidence type="ECO:0000313" key="3">
    <source>
        <dbReference type="Proteomes" id="UP001528823"/>
    </source>
</evidence>
<organism evidence="2 3">
    <name type="scientific">Spartinivicinus poritis</name>
    <dbReference type="NCBI Taxonomy" id="2994640"/>
    <lineage>
        <taxon>Bacteria</taxon>
        <taxon>Pseudomonadati</taxon>
        <taxon>Pseudomonadota</taxon>
        <taxon>Gammaproteobacteria</taxon>
        <taxon>Oceanospirillales</taxon>
        <taxon>Zooshikellaceae</taxon>
        <taxon>Spartinivicinus</taxon>
    </lineage>
</organism>
<keyword evidence="3" id="KW-1185">Reference proteome</keyword>
<dbReference type="InterPro" id="IPR017939">
    <property type="entry name" value="G-Glutamylcylcotransferase"/>
</dbReference>
<dbReference type="Proteomes" id="UP001528823">
    <property type="component" value="Unassembled WGS sequence"/>
</dbReference>
<proteinExistence type="predicted"/>
<gene>
    <name evidence="2" type="ORF">ORQ98_21460</name>
</gene>
<evidence type="ECO:0000256" key="1">
    <source>
        <dbReference type="ARBA" id="ARBA00023239"/>
    </source>
</evidence>
<dbReference type="InterPro" id="IPR013024">
    <property type="entry name" value="GGCT-like"/>
</dbReference>
<keyword evidence="1" id="KW-0456">Lyase</keyword>
<accession>A0ABT5UEC1</accession>
<dbReference type="Pfam" id="PF13772">
    <property type="entry name" value="AIG2_2"/>
    <property type="match status" value="1"/>
</dbReference>